<keyword evidence="10" id="KW-1185">Reference proteome</keyword>
<dbReference type="Pfam" id="PF07690">
    <property type="entry name" value="MFS_1"/>
    <property type="match status" value="1"/>
</dbReference>
<feature type="compositionally biased region" description="Basic and acidic residues" evidence="7">
    <location>
        <begin position="213"/>
        <end position="225"/>
    </location>
</feature>
<keyword evidence="6 8" id="KW-0472">Membrane</keyword>
<evidence type="ECO:0000256" key="7">
    <source>
        <dbReference type="SAM" id="MobiDB-lite"/>
    </source>
</evidence>
<accession>A0A7X3FLI9</accession>
<reference evidence="9 10" key="1">
    <citation type="journal article" date="2019" name="Microorganisms">
        <title>Paenibacillus lutrae sp. nov., A Chitinolytic Species Isolated from A River Otter in Castril Natural Park, Granada, Spain.</title>
        <authorList>
            <person name="Rodriguez M."/>
            <person name="Reina J.C."/>
            <person name="Bejar V."/>
            <person name="Llamas I."/>
        </authorList>
    </citation>
    <scope>NUCLEOTIDE SEQUENCE [LARGE SCALE GENOMIC DNA]</scope>
    <source>
        <strain evidence="9 10">N10</strain>
    </source>
</reference>
<feature type="transmembrane region" description="Helical" evidence="8">
    <location>
        <begin position="258"/>
        <end position="278"/>
    </location>
</feature>
<comment type="subcellular location">
    <subcellularLocation>
        <location evidence="1">Cell membrane</location>
        <topology evidence="1">Multi-pass membrane protein</topology>
    </subcellularLocation>
</comment>
<feature type="transmembrane region" description="Helical" evidence="8">
    <location>
        <begin position="357"/>
        <end position="374"/>
    </location>
</feature>
<keyword evidence="5 8" id="KW-1133">Transmembrane helix</keyword>
<evidence type="ECO:0000256" key="4">
    <source>
        <dbReference type="ARBA" id="ARBA00022692"/>
    </source>
</evidence>
<feature type="transmembrane region" description="Helical" evidence="8">
    <location>
        <begin position="413"/>
        <end position="435"/>
    </location>
</feature>
<evidence type="ECO:0000256" key="8">
    <source>
        <dbReference type="SAM" id="Phobius"/>
    </source>
</evidence>
<feature type="transmembrane region" description="Helical" evidence="8">
    <location>
        <begin position="386"/>
        <end position="407"/>
    </location>
</feature>
<feature type="region of interest" description="Disordered" evidence="7">
    <location>
        <begin position="208"/>
        <end position="235"/>
    </location>
</feature>
<dbReference type="OrthoDB" id="8579878at2"/>
<evidence type="ECO:0000256" key="5">
    <source>
        <dbReference type="ARBA" id="ARBA00022989"/>
    </source>
</evidence>
<evidence type="ECO:0000256" key="2">
    <source>
        <dbReference type="ARBA" id="ARBA00022448"/>
    </source>
</evidence>
<protein>
    <submittedName>
        <fullName evidence="9">MFS transporter</fullName>
    </submittedName>
</protein>
<comment type="caution">
    <text evidence="9">The sequence shown here is derived from an EMBL/GenBank/DDBJ whole genome shotgun (WGS) entry which is preliminary data.</text>
</comment>
<feature type="transmembrane region" description="Helical" evidence="8">
    <location>
        <begin position="173"/>
        <end position="193"/>
    </location>
</feature>
<dbReference type="InterPro" id="IPR011701">
    <property type="entry name" value="MFS"/>
</dbReference>
<dbReference type="Gene3D" id="1.20.1250.20">
    <property type="entry name" value="MFS general substrate transporter like domains"/>
    <property type="match status" value="2"/>
</dbReference>
<dbReference type="PROSITE" id="PS51257">
    <property type="entry name" value="PROKAR_LIPOPROTEIN"/>
    <property type="match status" value="1"/>
</dbReference>
<proteinExistence type="predicted"/>
<dbReference type="PANTHER" id="PTHR43414:SF6">
    <property type="entry name" value="MULTIDRUG RESISTANCE PROTEIN MDTG"/>
    <property type="match status" value="1"/>
</dbReference>
<evidence type="ECO:0000313" key="10">
    <source>
        <dbReference type="Proteomes" id="UP000490800"/>
    </source>
</evidence>
<evidence type="ECO:0000256" key="6">
    <source>
        <dbReference type="ARBA" id="ARBA00023136"/>
    </source>
</evidence>
<keyword evidence="4 8" id="KW-0812">Transmembrane</keyword>
<dbReference type="PANTHER" id="PTHR43414">
    <property type="entry name" value="MULTIDRUG RESISTANCE PROTEIN MDTG"/>
    <property type="match status" value="1"/>
</dbReference>
<dbReference type="SUPFAM" id="SSF103473">
    <property type="entry name" value="MFS general substrate transporter"/>
    <property type="match status" value="2"/>
</dbReference>
<organism evidence="9 10">
    <name type="scientific">Paenibacillus lutrae</name>
    <dbReference type="NCBI Taxonomy" id="2078573"/>
    <lineage>
        <taxon>Bacteria</taxon>
        <taxon>Bacillati</taxon>
        <taxon>Bacillota</taxon>
        <taxon>Bacilli</taxon>
        <taxon>Bacillales</taxon>
        <taxon>Paenibacillaceae</taxon>
        <taxon>Paenibacillus</taxon>
    </lineage>
</organism>
<dbReference type="EMBL" id="RHLK01000016">
    <property type="protein sequence ID" value="MVP01936.1"/>
    <property type="molecule type" value="Genomic_DNA"/>
</dbReference>
<evidence type="ECO:0000313" key="9">
    <source>
        <dbReference type="EMBL" id="MVP01936.1"/>
    </source>
</evidence>
<dbReference type="InterPro" id="IPR036259">
    <property type="entry name" value="MFS_trans_sf"/>
</dbReference>
<dbReference type="AlphaFoldDB" id="A0A7X3FLI9"/>
<gene>
    <name evidence="9" type="ORF">EDM21_20880</name>
</gene>
<feature type="transmembrane region" description="Helical" evidence="8">
    <location>
        <begin position="298"/>
        <end position="315"/>
    </location>
</feature>
<name>A0A7X3FLI9_9BACL</name>
<dbReference type="GO" id="GO:0022857">
    <property type="term" value="F:transmembrane transporter activity"/>
    <property type="evidence" value="ECO:0007669"/>
    <property type="project" value="InterPro"/>
</dbReference>
<dbReference type="RefSeq" id="WP_157338346.1">
    <property type="nucleotide sequence ID" value="NZ_RHLK01000016.1"/>
</dbReference>
<evidence type="ECO:0000256" key="3">
    <source>
        <dbReference type="ARBA" id="ARBA00022475"/>
    </source>
</evidence>
<feature type="transmembrane region" description="Helical" evidence="8">
    <location>
        <begin position="327"/>
        <end position="345"/>
    </location>
</feature>
<keyword evidence="2" id="KW-0813">Transport</keyword>
<sequence>MRTKLAGFGAGSPRAQLAQAVLLGCVFLGLFTEVLLSPFYPQFFSKVFGVEDYAFTGVYIFVCRLTVVLISPLWGLLSKRFEAKHLLVAGQAGTAVCTALMATAGTAAEFLVITVLLLLFKSSYMLIYPLMIELSEGRKNAATAAKFHAVHHTAIIVSTLVGAKMLGMEQPLTLFYGAAAADAVQLALCVWVLRGYAGQAADKAEPAVPGDARTVEASKRVRPAEAQKAGVRNRQVSAEKKPVSLSGTASAPSIVKRYGFLLAIGIVFCTLALANNLIRPFFTPLAEARLGTGTETGSLLFLIPSAMAVAAMPLIRRLCVPERSTAVYTAGIAIMAAGLLLQAAADSMLVMVIGRMLYGLFLALTMAVLDVMLFDRSSGSSLPLHFSVIVSFQNVGELLSPLLASSLAREISLTAPLVAAALLCLVNLLLFFIFVRSAASGAGKSKRQPESEIYC</sequence>
<feature type="transmembrane region" description="Helical" evidence="8">
    <location>
        <begin position="53"/>
        <end position="74"/>
    </location>
</feature>
<dbReference type="GO" id="GO:0005886">
    <property type="term" value="C:plasma membrane"/>
    <property type="evidence" value="ECO:0007669"/>
    <property type="project" value="UniProtKB-SubCell"/>
</dbReference>
<dbReference type="Proteomes" id="UP000490800">
    <property type="component" value="Unassembled WGS sequence"/>
</dbReference>
<evidence type="ECO:0000256" key="1">
    <source>
        <dbReference type="ARBA" id="ARBA00004651"/>
    </source>
</evidence>
<feature type="transmembrane region" description="Helical" evidence="8">
    <location>
        <begin position="20"/>
        <end position="41"/>
    </location>
</feature>
<keyword evidence="3" id="KW-1003">Cell membrane</keyword>